<dbReference type="AlphaFoldDB" id="A0AAD8EU77"/>
<keyword evidence="2" id="KW-1185">Reference proteome</keyword>
<accession>A0AAD8EU77</accession>
<evidence type="ECO:0000313" key="2">
    <source>
        <dbReference type="Proteomes" id="UP001233172"/>
    </source>
</evidence>
<gene>
    <name evidence="1" type="ORF">Bpfe_030435</name>
</gene>
<sequence length="226" mass="26410">MSQRYILEEIVTKGWLHVWDVDFDLDKRLCCAGRHPKPLWKPEFCVFRTGDCILTFSQTEQTDSDQNDQTQVYRLDGGREHFHKRWGYNLLDIITENTELLTSHIDELDMCDAEPCYWNVTHLKMGGHPSKATQDRLAAARKKWASSESFFRPRGVTIQYRNESLPDLLDSRHQDLAQFPRYGLKHNYPSSNFLGSDHEIHPSRMKGMKQNFPSTDQGRTGCNYRP</sequence>
<comment type="caution">
    <text evidence="1">The sequence shown here is derived from an EMBL/GenBank/DDBJ whole genome shotgun (WGS) entry which is preliminary data.</text>
</comment>
<dbReference type="Proteomes" id="UP001233172">
    <property type="component" value="Unassembled WGS sequence"/>
</dbReference>
<name>A0AAD8EU77_BIOPF</name>
<proteinExistence type="predicted"/>
<protein>
    <submittedName>
        <fullName evidence="1">Ras GTPase-activating protein nGAP</fullName>
    </submittedName>
</protein>
<reference evidence="1" key="1">
    <citation type="journal article" date="2023" name="PLoS Negl. Trop. Dis.">
        <title>A genome sequence for Biomphalaria pfeifferi, the major vector snail for the human-infecting parasite Schistosoma mansoni.</title>
        <authorList>
            <person name="Bu L."/>
            <person name="Lu L."/>
            <person name="Laidemitt M.R."/>
            <person name="Zhang S.M."/>
            <person name="Mutuku M."/>
            <person name="Mkoji G."/>
            <person name="Steinauer M."/>
            <person name="Loker E.S."/>
        </authorList>
    </citation>
    <scope>NUCLEOTIDE SEQUENCE</scope>
    <source>
        <strain evidence="1">KasaAsao</strain>
    </source>
</reference>
<reference evidence="1" key="2">
    <citation type="submission" date="2023-04" db="EMBL/GenBank/DDBJ databases">
        <authorList>
            <person name="Bu L."/>
            <person name="Lu L."/>
            <person name="Laidemitt M.R."/>
            <person name="Zhang S.M."/>
            <person name="Mutuku M."/>
            <person name="Mkoji G."/>
            <person name="Steinauer M."/>
            <person name="Loker E.S."/>
        </authorList>
    </citation>
    <scope>NUCLEOTIDE SEQUENCE</scope>
    <source>
        <strain evidence="1">KasaAsao</strain>
        <tissue evidence="1">Whole Snail</tissue>
    </source>
</reference>
<evidence type="ECO:0000313" key="1">
    <source>
        <dbReference type="EMBL" id="KAK0040130.1"/>
    </source>
</evidence>
<organism evidence="1 2">
    <name type="scientific">Biomphalaria pfeifferi</name>
    <name type="common">Bloodfluke planorb</name>
    <name type="synonym">Freshwater snail</name>
    <dbReference type="NCBI Taxonomy" id="112525"/>
    <lineage>
        <taxon>Eukaryota</taxon>
        <taxon>Metazoa</taxon>
        <taxon>Spiralia</taxon>
        <taxon>Lophotrochozoa</taxon>
        <taxon>Mollusca</taxon>
        <taxon>Gastropoda</taxon>
        <taxon>Heterobranchia</taxon>
        <taxon>Euthyneura</taxon>
        <taxon>Panpulmonata</taxon>
        <taxon>Hygrophila</taxon>
        <taxon>Lymnaeoidea</taxon>
        <taxon>Planorbidae</taxon>
        <taxon>Biomphalaria</taxon>
    </lineage>
</organism>
<dbReference type="EMBL" id="JASAOG010000349">
    <property type="protein sequence ID" value="KAK0040130.1"/>
    <property type="molecule type" value="Genomic_DNA"/>
</dbReference>